<dbReference type="EMBL" id="GBRH01163536">
    <property type="protein sequence ID" value="JAE34360.1"/>
    <property type="molecule type" value="Transcribed_RNA"/>
</dbReference>
<dbReference type="AlphaFoldDB" id="A0A0A9HAZ5"/>
<reference evidence="1" key="1">
    <citation type="submission" date="2014-09" db="EMBL/GenBank/DDBJ databases">
        <authorList>
            <person name="Magalhaes I.L.F."/>
            <person name="Oliveira U."/>
            <person name="Santos F.R."/>
            <person name="Vidigal T.H.D.A."/>
            <person name="Brescovit A.D."/>
            <person name="Santos A.J."/>
        </authorList>
    </citation>
    <scope>NUCLEOTIDE SEQUENCE</scope>
    <source>
        <tissue evidence="1">Shoot tissue taken approximately 20 cm above the soil surface</tissue>
    </source>
</reference>
<reference evidence="1" key="2">
    <citation type="journal article" date="2015" name="Data Brief">
        <title>Shoot transcriptome of the giant reed, Arundo donax.</title>
        <authorList>
            <person name="Barrero R.A."/>
            <person name="Guerrero F.D."/>
            <person name="Moolhuijzen P."/>
            <person name="Goolsby J.A."/>
            <person name="Tidwell J."/>
            <person name="Bellgard S.E."/>
            <person name="Bellgard M.I."/>
        </authorList>
    </citation>
    <scope>NUCLEOTIDE SEQUENCE</scope>
    <source>
        <tissue evidence="1">Shoot tissue taken approximately 20 cm above the soil surface</tissue>
    </source>
</reference>
<accession>A0A0A9HAZ5</accession>
<name>A0A0A9HAZ5_ARUDO</name>
<protein>
    <submittedName>
        <fullName evidence="1">Uncharacterized protein</fullName>
    </submittedName>
</protein>
<evidence type="ECO:0000313" key="1">
    <source>
        <dbReference type="EMBL" id="JAE34360.1"/>
    </source>
</evidence>
<organism evidence="1">
    <name type="scientific">Arundo donax</name>
    <name type="common">Giant reed</name>
    <name type="synonym">Donax arundinaceus</name>
    <dbReference type="NCBI Taxonomy" id="35708"/>
    <lineage>
        <taxon>Eukaryota</taxon>
        <taxon>Viridiplantae</taxon>
        <taxon>Streptophyta</taxon>
        <taxon>Embryophyta</taxon>
        <taxon>Tracheophyta</taxon>
        <taxon>Spermatophyta</taxon>
        <taxon>Magnoliopsida</taxon>
        <taxon>Liliopsida</taxon>
        <taxon>Poales</taxon>
        <taxon>Poaceae</taxon>
        <taxon>PACMAD clade</taxon>
        <taxon>Arundinoideae</taxon>
        <taxon>Arundineae</taxon>
        <taxon>Arundo</taxon>
    </lineage>
</organism>
<sequence length="38" mass="4487">MNTKIIKHSIQLNYIREKTAYRNIPKAESSLQVLLIMK</sequence>
<proteinExistence type="predicted"/>